<keyword evidence="1" id="KW-0732">Signal</keyword>
<evidence type="ECO:0000313" key="3">
    <source>
        <dbReference type="WBParaSite" id="ALUE_0001069501-mRNA-1"/>
    </source>
</evidence>
<feature type="chain" id="PRO_5005656944" evidence="1">
    <location>
        <begin position="21"/>
        <end position="75"/>
    </location>
</feature>
<dbReference type="Proteomes" id="UP000036681">
    <property type="component" value="Unplaced"/>
</dbReference>
<sequence length="75" mass="8410">MTNNVSLFFVLELRFNTTSASMPVPCYITQHPSSFAGRMNRQECSGFNGTSDCVLNDICPPWPFEQSPCVRMATK</sequence>
<proteinExistence type="predicted"/>
<accession>A0A0M3I2H3</accession>
<dbReference type="WBParaSite" id="ALUE_0001069501-mRNA-1">
    <property type="protein sequence ID" value="ALUE_0001069501-mRNA-1"/>
    <property type="gene ID" value="ALUE_0001069501"/>
</dbReference>
<feature type="signal peptide" evidence="1">
    <location>
        <begin position="1"/>
        <end position="20"/>
    </location>
</feature>
<organism evidence="2 3">
    <name type="scientific">Ascaris lumbricoides</name>
    <name type="common">Giant roundworm</name>
    <dbReference type="NCBI Taxonomy" id="6252"/>
    <lineage>
        <taxon>Eukaryota</taxon>
        <taxon>Metazoa</taxon>
        <taxon>Ecdysozoa</taxon>
        <taxon>Nematoda</taxon>
        <taxon>Chromadorea</taxon>
        <taxon>Rhabditida</taxon>
        <taxon>Spirurina</taxon>
        <taxon>Ascaridomorpha</taxon>
        <taxon>Ascaridoidea</taxon>
        <taxon>Ascarididae</taxon>
        <taxon>Ascaris</taxon>
    </lineage>
</organism>
<evidence type="ECO:0000256" key="1">
    <source>
        <dbReference type="SAM" id="SignalP"/>
    </source>
</evidence>
<reference evidence="3" key="1">
    <citation type="submission" date="2017-02" db="UniProtKB">
        <authorList>
            <consortium name="WormBaseParasite"/>
        </authorList>
    </citation>
    <scope>IDENTIFICATION</scope>
</reference>
<name>A0A0M3I2H3_ASCLU</name>
<keyword evidence="2" id="KW-1185">Reference proteome</keyword>
<dbReference type="AlphaFoldDB" id="A0A0M3I2H3"/>
<protein>
    <submittedName>
        <fullName evidence="3">Secreted protein</fullName>
    </submittedName>
</protein>
<evidence type="ECO:0000313" key="2">
    <source>
        <dbReference type="Proteomes" id="UP000036681"/>
    </source>
</evidence>